<dbReference type="InterPro" id="IPR036388">
    <property type="entry name" value="WH-like_DNA-bd_sf"/>
</dbReference>
<dbReference type="GO" id="GO:0009626">
    <property type="term" value="P:plant-type hypersensitive response"/>
    <property type="evidence" value="ECO:0007669"/>
    <property type="project" value="UniProtKB-ARBA"/>
</dbReference>
<dbReference type="InterPro" id="IPR058922">
    <property type="entry name" value="WHD_DRP"/>
</dbReference>
<evidence type="ECO:0000256" key="2">
    <source>
        <dbReference type="ARBA" id="ARBA00022737"/>
    </source>
</evidence>
<dbReference type="GO" id="GO:0042742">
    <property type="term" value="P:defense response to bacterium"/>
    <property type="evidence" value="ECO:0007669"/>
    <property type="project" value="UniProtKB-ARBA"/>
</dbReference>
<dbReference type="OrthoDB" id="630536at2759"/>
<keyword evidence="1" id="KW-0433">Leucine-rich repeat</keyword>
<dbReference type="PANTHER" id="PTHR36766:SF40">
    <property type="entry name" value="DISEASE RESISTANCE PROTEIN RGA3"/>
    <property type="match status" value="1"/>
</dbReference>
<dbReference type="GO" id="GO:0002758">
    <property type="term" value="P:innate immune response-activating signaling pathway"/>
    <property type="evidence" value="ECO:0007669"/>
    <property type="project" value="UniProtKB-ARBA"/>
</dbReference>
<dbReference type="PRINTS" id="PR00364">
    <property type="entry name" value="DISEASERSIST"/>
</dbReference>
<proteinExistence type="predicted"/>
<organism evidence="7 8">
    <name type="scientific">Carex littledalei</name>
    <dbReference type="NCBI Taxonomy" id="544730"/>
    <lineage>
        <taxon>Eukaryota</taxon>
        <taxon>Viridiplantae</taxon>
        <taxon>Streptophyta</taxon>
        <taxon>Embryophyta</taxon>
        <taxon>Tracheophyta</taxon>
        <taxon>Spermatophyta</taxon>
        <taxon>Magnoliopsida</taxon>
        <taxon>Liliopsida</taxon>
        <taxon>Poales</taxon>
        <taxon>Cyperaceae</taxon>
        <taxon>Cyperoideae</taxon>
        <taxon>Cariceae</taxon>
        <taxon>Carex</taxon>
        <taxon>Carex subgen. Euthyceras</taxon>
    </lineage>
</organism>
<reference evidence="7" key="1">
    <citation type="submission" date="2020-01" db="EMBL/GenBank/DDBJ databases">
        <title>Genome sequence of Kobresia littledalei, the first chromosome-level genome in the family Cyperaceae.</title>
        <authorList>
            <person name="Qu G."/>
        </authorList>
    </citation>
    <scope>NUCLEOTIDE SEQUENCE</scope>
    <source>
        <strain evidence="7">C.B.Clarke</strain>
        <tissue evidence="7">Leaf</tissue>
    </source>
</reference>
<dbReference type="SUPFAM" id="SSF52058">
    <property type="entry name" value="L domain-like"/>
    <property type="match status" value="1"/>
</dbReference>
<dbReference type="InterPro" id="IPR056789">
    <property type="entry name" value="LRR_R13L1-DRL21"/>
</dbReference>
<dbReference type="InterPro" id="IPR027417">
    <property type="entry name" value="P-loop_NTPase"/>
</dbReference>
<evidence type="ECO:0000313" key="8">
    <source>
        <dbReference type="Proteomes" id="UP000623129"/>
    </source>
</evidence>
<dbReference type="InterPro" id="IPR002182">
    <property type="entry name" value="NB-ARC"/>
</dbReference>
<sequence length="1004" mass="114005">MTGIIASGIQWTAEKLSSLLTSAAYAASSQAQNATIQVRNRRMLLGIDGSSGQKRKRQGEVLDLHSIAVTVPVSDEIAGKVKEITKRFEETTQVWDTLKWDYALSPMRQGLNMPTKRLTRQPSSSLVQEATIYGRDEDKENIIKQLFSQDGGSREGKLKVHAIVGMGGIGKTTLVQLVYNDARVRERFELKGWVCVSDDFDVVTLTRKIITSFTKKNCDFSELDDVQSNLQEEVMGKSFILVLDDVWNEEQNLWDSLLLPLQFSRSGTILVTSRSAAVAKVVQMRPPYTLDYLNFEACCLLFKQLVFCYRERDIDGPMMHVAERIVAKCNGLPLAVKAIGSVCRIEYDVKCWMDILESKELKPNIQDGDCFLILKLSYDRMPPPLKQCFAFFALFPKDHVFHADKIIKLWMSVGLINGSNRKMLEDIGREYINQLLERSMIQRIENRDVEPEQFFAMHDLLHDLAELVSDNEVARRKLEMTETRIAKKFDLSEASTVRYLSIVPSQEDPDCNKLNKTLMDILQHFQGSRIMRLVQVLTWENHATVPVEIPINMLESWRHIRALDFSHAAITTLPKSIGSLKLLRYLNVSSTELEFLPNSTFSLYNLQTLELDHCPLKKLPNGIGQLVNLRHLNNDSEYPCCLPYGIGLLTNLQSLKAFVIGKDSSECNISELKNLAFLRGSLSIFGLNNVSDIEDAKEVNLHKKGYIEKLILNFRCNSEFDIDDQEPVGISREFSETLLEILEPNQNLTELQIFNYNGTRFPRWVSDKSFYKLAKVKLAAFHCELLPPLGQLPSLKYLEIQSAYNVRQIGHEFFGVDTIPEGSQSLERMETENMPISTGPQLVALPSTHFTTLTTLVLMDCYKLSRILTLPSLSHLGLFGKFHKMILVNSHLPQLKTIVVSWSHEVTNIDLNNQNVRLLEALNIYGCASLESINGLDKLTSLKRITITMCPRLKVDPEKDFPLSLDRYEVRGCVDIDYISKDYRPGNGLADDDLGMQINMMSLN</sequence>
<evidence type="ECO:0000259" key="5">
    <source>
        <dbReference type="Pfam" id="PF23559"/>
    </source>
</evidence>
<dbReference type="Gene3D" id="1.10.8.430">
    <property type="entry name" value="Helical domain of apoptotic protease-activating factors"/>
    <property type="match status" value="1"/>
</dbReference>
<keyword evidence="8" id="KW-1185">Reference proteome</keyword>
<dbReference type="Gene3D" id="3.40.50.300">
    <property type="entry name" value="P-loop containing nucleotide triphosphate hydrolases"/>
    <property type="match status" value="1"/>
</dbReference>
<dbReference type="Pfam" id="PF25019">
    <property type="entry name" value="LRR_R13L1-DRL21"/>
    <property type="match status" value="1"/>
</dbReference>
<accession>A0A833RGS9</accession>
<evidence type="ECO:0000259" key="6">
    <source>
        <dbReference type="Pfam" id="PF25019"/>
    </source>
</evidence>
<keyword evidence="3" id="KW-0611">Plant defense</keyword>
<dbReference type="Gene3D" id="3.80.10.10">
    <property type="entry name" value="Ribonuclease Inhibitor"/>
    <property type="match status" value="2"/>
</dbReference>
<feature type="domain" description="Disease resistance protein winged helix" evidence="5">
    <location>
        <begin position="394"/>
        <end position="465"/>
    </location>
</feature>
<dbReference type="EMBL" id="SWLB01000009">
    <property type="protein sequence ID" value="KAF3334909.1"/>
    <property type="molecule type" value="Genomic_DNA"/>
</dbReference>
<evidence type="ECO:0000259" key="4">
    <source>
        <dbReference type="Pfam" id="PF00931"/>
    </source>
</evidence>
<dbReference type="SUPFAM" id="SSF52540">
    <property type="entry name" value="P-loop containing nucleoside triphosphate hydrolases"/>
    <property type="match status" value="1"/>
</dbReference>
<feature type="domain" description="R13L1/DRL21-like LRR repeat region" evidence="6">
    <location>
        <begin position="669"/>
        <end position="802"/>
    </location>
</feature>
<keyword evidence="2" id="KW-0677">Repeat</keyword>
<gene>
    <name evidence="7" type="ORF">FCM35_KLT21513</name>
</gene>
<dbReference type="Proteomes" id="UP000623129">
    <property type="component" value="Unassembled WGS sequence"/>
</dbReference>
<dbReference type="GO" id="GO:0043531">
    <property type="term" value="F:ADP binding"/>
    <property type="evidence" value="ECO:0007669"/>
    <property type="project" value="InterPro"/>
</dbReference>
<dbReference type="AlphaFoldDB" id="A0A833RGS9"/>
<dbReference type="Gene3D" id="1.10.10.10">
    <property type="entry name" value="Winged helix-like DNA-binding domain superfamily/Winged helix DNA-binding domain"/>
    <property type="match status" value="1"/>
</dbReference>
<name>A0A833RGS9_9POAL</name>
<dbReference type="FunFam" id="1.10.10.10:FF:000322">
    <property type="entry name" value="Probable disease resistance protein At1g63360"/>
    <property type="match status" value="1"/>
</dbReference>
<dbReference type="InterPro" id="IPR032675">
    <property type="entry name" value="LRR_dom_sf"/>
</dbReference>
<evidence type="ECO:0000256" key="3">
    <source>
        <dbReference type="ARBA" id="ARBA00022821"/>
    </source>
</evidence>
<dbReference type="PANTHER" id="PTHR36766">
    <property type="entry name" value="PLANT BROAD-SPECTRUM MILDEW RESISTANCE PROTEIN RPW8"/>
    <property type="match status" value="1"/>
</dbReference>
<dbReference type="Pfam" id="PF00931">
    <property type="entry name" value="NB-ARC"/>
    <property type="match status" value="1"/>
</dbReference>
<dbReference type="InterPro" id="IPR042197">
    <property type="entry name" value="Apaf_helical"/>
</dbReference>
<evidence type="ECO:0000313" key="7">
    <source>
        <dbReference type="EMBL" id="KAF3334909.1"/>
    </source>
</evidence>
<protein>
    <submittedName>
        <fullName evidence="7">Disease resistance RPP13-like protein 1</fullName>
    </submittedName>
</protein>
<evidence type="ECO:0000256" key="1">
    <source>
        <dbReference type="ARBA" id="ARBA00022614"/>
    </source>
</evidence>
<dbReference type="Pfam" id="PF23559">
    <property type="entry name" value="WHD_DRP"/>
    <property type="match status" value="1"/>
</dbReference>
<comment type="caution">
    <text evidence="7">The sequence shown here is derived from an EMBL/GenBank/DDBJ whole genome shotgun (WGS) entry which is preliminary data.</text>
</comment>
<feature type="domain" description="NB-ARC" evidence="4">
    <location>
        <begin position="137"/>
        <end position="307"/>
    </location>
</feature>